<proteinExistence type="predicted"/>
<comment type="caution">
    <text evidence="2">The sequence shown here is derived from an EMBL/GenBank/DDBJ whole genome shotgun (WGS) entry which is preliminary data.</text>
</comment>
<dbReference type="Proteomes" id="UP000031408">
    <property type="component" value="Unassembled WGS sequence"/>
</dbReference>
<evidence type="ECO:0000313" key="3">
    <source>
        <dbReference type="Proteomes" id="UP000031408"/>
    </source>
</evidence>
<name>A0A0C1LGU5_9BACT</name>
<dbReference type="AlphaFoldDB" id="A0A0C1LGU5"/>
<feature type="signal peptide" evidence="1">
    <location>
        <begin position="1"/>
        <end position="18"/>
    </location>
</feature>
<gene>
    <name evidence="2" type="ORF">OI18_10345</name>
</gene>
<accession>A0A0C1LGU5</accession>
<dbReference type="OrthoDB" id="704518at2"/>
<dbReference type="EMBL" id="JSVC01000011">
    <property type="protein sequence ID" value="KIC94513.1"/>
    <property type="molecule type" value="Genomic_DNA"/>
</dbReference>
<protein>
    <submittedName>
        <fullName evidence="2">Uncharacterized protein</fullName>
    </submittedName>
</protein>
<feature type="chain" id="PRO_5002153364" evidence="1">
    <location>
        <begin position="19"/>
        <end position="206"/>
    </location>
</feature>
<keyword evidence="1" id="KW-0732">Signal</keyword>
<sequence>MRTLAILALILFTPGIYAQEVKNEFDGHKWEAPYDLRIPQNWSIERFTIPISFAPQIPHKGVEDIRFSPGWGNKTSDEYWSYAFLWFLEGKIKVDPKIIGDNLKAYYTGLVGINGRSIPAEKIAPVVTSFKEISTEPGDLNTYTGTIKMTDYMTQKPMVLNSKVHVKACEGQDKTFIFHELSPQPLTHKTWSDLDKLWLDFKCKKE</sequence>
<reference evidence="2 3" key="1">
    <citation type="submission" date="2014-11" db="EMBL/GenBank/DDBJ databases">
        <title>Genome sequence of Flavihumibacter solisilvae 3-3.</title>
        <authorList>
            <person name="Zhou G."/>
            <person name="Li M."/>
            <person name="Wang G."/>
        </authorList>
    </citation>
    <scope>NUCLEOTIDE SEQUENCE [LARGE SCALE GENOMIC DNA]</scope>
    <source>
        <strain evidence="2 3">3-3</strain>
    </source>
</reference>
<evidence type="ECO:0000313" key="2">
    <source>
        <dbReference type="EMBL" id="KIC94513.1"/>
    </source>
</evidence>
<dbReference type="STRING" id="1349421.OI18_10345"/>
<keyword evidence="3" id="KW-1185">Reference proteome</keyword>
<dbReference type="RefSeq" id="WP_039139667.1">
    <property type="nucleotide sequence ID" value="NZ_JSVC01000011.1"/>
</dbReference>
<organism evidence="2 3">
    <name type="scientific">Flavihumibacter solisilvae</name>
    <dbReference type="NCBI Taxonomy" id="1349421"/>
    <lineage>
        <taxon>Bacteria</taxon>
        <taxon>Pseudomonadati</taxon>
        <taxon>Bacteroidota</taxon>
        <taxon>Chitinophagia</taxon>
        <taxon>Chitinophagales</taxon>
        <taxon>Chitinophagaceae</taxon>
        <taxon>Flavihumibacter</taxon>
    </lineage>
</organism>
<evidence type="ECO:0000256" key="1">
    <source>
        <dbReference type="SAM" id="SignalP"/>
    </source>
</evidence>